<evidence type="ECO:0000256" key="1">
    <source>
        <dbReference type="SAM" id="MobiDB-lite"/>
    </source>
</evidence>
<evidence type="ECO:0000313" key="3">
    <source>
        <dbReference type="Proteomes" id="UP001597097"/>
    </source>
</evidence>
<gene>
    <name evidence="2" type="ORF">ACFSJ0_56885</name>
</gene>
<feature type="non-terminal residue" evidence="2">
    <location>
        <position position="68"/>
    </location>
</feature>
<keyword evidence="3" id="KW-1185">Reference proteome</keyword>
<protein>
    <submittedName>
        <fullName evidence="2">Uncharacterized protein</fullName>
    </submittedName>
</protein>
<organism evidence="2 3">
    <name type="scientific">Nonomuraea guangzhouensis</name>
    <dbReference type="NCBI Taxonomy" id="1291555"/>
    <lineage>
        <taxon>Bacteria</taxon>
        <taxon>Bacillati</taxon>
        <taxon>Actinomycetota</taxon>
        <taxon>Actinomycetes</taxon>
        <taxon>Streptosporangiales</taxon>
        <taxon>Streptosporangiaceae</taxon>
        <taxon>Nonomuraea</taxon>
    </lineage>
</organism>
<proteinExistence type="predicted"/>
<sequence length="68" mass="7451">MVKNLGDETDGEGIDRPHVVIVIVFGTRPISAVNRSHRRVYTCPATKRHVSQTVGDEVGLPDSEQGPR</sequence>
<dbReference type="RefSeq" id="WP_378625913.1">
    <property type="nucleotide sequence ID" value="NZ_JBHUCM010000067.1"/>
</dbReference>
<reference evidence="3" key="1">
    <citation type="journal article" date="2019" name="Int. J. Syst. Evol. Microbiol.">
        <title>The Global Catalogue of Microorganisms (GCM) 10K type strain sequencing project: providing services to taxonomists for standard genome sequencing and annotation.</title>
        <authorList>
            <consortium name="The Broad Institute Genomics Platform"/>
            <consortium name="The Broad Institute Genome Sequencing Center for Infectious Disease"/>
            <person name="Wu L."/>
            <person name="Ma J."/>
        </authorList>
    </citation>
    <scope>NUCLEOTIDE SEQUENCE [LARGE SCALE GENOMIC DNA]</scope>
    <source>
        <strain evidence="3">CGMCC 1.15399</strain>
    </source>
</reference>
<accession>A0ABW4GUU2</accession>
<dbReference type="EMBL" id="JBHUCM010000067">
    <property type="protein sequence ID" value="MFD1546606.1"/>
    <property type="molecule type" value="Genomic_DNA"/>
</dbReference>
<comment type="caution">
    <text evidence="2">The sequence shown here is derived from an EMBL/GenBank/DDBJ whole genome shotgun (WGS) entry which is preliminary data.</text>
</comment>
<dbReference type="Proteomes" id="UP001597097">
    <property type="component" value="Unassembled WGS sequence"/>
</dbReference>
<name>A0ABW4GUU2_9ACTN</name>
<evidence type="ECO:0000313" key="2">
    <source>
        <dbReference type="EMBL" id="MFD1546606.1"/>
    </source>
</evidence>
<feature type="region of interest" description="Disordered" evidence="1">
    <location>
        <begin position="48"/>
        <end position="68"/>
    </location>
</feature>